<dbReference type="EMBL" id="JBHUDB010000024">
    <property type="protein sequence ID" value="MFD1572204.1"/>
    <property type="molecule type" value="Genomic_DNA"/>
</dbReference>
<accession>A0ABD6C453</accession>
<name>A0ABD6C453_9EURY</name>
<dbReference type="Proteomes" id="UP001597185">
    <property type="component" value="Unassembled WGS sequence"/>
</dbReference>
<dbReference type="RefSeq" id="WP_256418728.1">
    <property type="nucleotide sequence ID" value="NZ_JANHDL010000008.1"/>
</dbReference>
<evidence type="ECO:0000313" key="1">
    <source>
        <dbReference type="EMBL" id="MFD1572204.1"/>
    </source>
</evidence>
<comment type="caution">
    <text evidence="1">The sequence shown here is derived from an EMBL/GenBank/DDBJ whole genome shotgun (WGS) entry which is preliminary data.</text>
</comment>
<gene>
    <name evidence="1" type="ORF">ACFR9T_16750</name>
</gene>
<keyword evidence="2" id="KW-1185">Reference proteome</keyword>
<proteinExistence type="predicted"/>
<reference evidence="1 2" key="1">
    <citation type="journal article" date="2019" name="Int. J. Syst. Evol. Microbiol.">
        <title>The Global Catalogue of Microorganisms (GCM) 10K type strain sequencing project: providing services to taxonomists for standard genome sequencing and annotation.</title>
        <authorList>
            <consortium name="The Broad Institute Genomics Platform"/>
            <consortium name="The Broad Institute Genome Sequencing Center for Infectious Disease"/>
            <person name="Wu L."/>
            <person name="Ma J."/>
        </authorList>
    </citation>
    <scope>NUCLEOTIDE SEQUENCE [LARGE SCALE GENOMIC DNA]</scope>
    <source>
        <strain evidence="1 2">CGMCC 1.12689</strain>
    </source>
</reference>
<dbReference type="AlphaFoldDB" id="A0ABD6C453"/>
<evidence type="ECO:0000313" key="2">
    <source>
        <dbReference type="Proteomes" id="UP001597185"/>
    </source>
</evidence>
<organism evidence="1 2">
    <name type="scientific">Halorubrum laminariae</name>
    <dbReference type="NCBI Taxonomy" id="1433523"/>
    <lineage>
        <taxon>Archaea</taxon>
        <taxon>Methanobacteriati</taxon>
        <taxon>Methanobacteriota</taxon>
        <taxon>Stenosarchaea group</taxon>
        <taxon>Halobacteria</taxon>
        <taxon>Halobacteriales</taxon>
        <taxon>Haloferacaceae</taxon>
        <taxon>Halorubrum</taxon>
    </lineage>
</organism>
<protein>
    <submittedName>
        <fullName evidence="1">Uncharacterized protein</fullName>
    </submittedName>
</protein>
<sequence length="97" mass="10414">MSDSASPSASVSLSEPTDIPTALSQAGIDYVGVHDHRLLAIYRTGIFNVVTEPEPVSNAKTLKIECWDAPLSSRSDGRSPQELLDDLAVVFERGDKA</sequence>